<name>A0ABV7ESX5_9GAMM</name>
<dbReference type="Pfam" id="PF13361">
    <property type="entry name" value="UvrD_C"/>
    <property type="match status" value="1"/>
</dbReference>
<feature type="binding site" evidence="9">
    <location>
        <begin position="252"/>
        <end position="259"/>
    </location>
    <ligand>
        <name>ATP</name>
        <dbReference type="ChEBI" id="CHEBI:30616"/>
    </ligand>
</feature>
<dbReference type="InterPro" id="IPR027417">
    <property type="entry name" value="P-loop_NTPase"/>
</dbReference>
<dbReference type="Pfam" id="PF00580">
    <property type="entry name" value="UvrD-helicase"/>
    <property type="match status" value="1"/>
</dbReference>
<dbReference type="PANTHER" id="PTHR11070:SF45">
    <property type="entry name" value="DNA 3'-5' HELICASE"/>
    <property type="match status" value="1"/>
</dbReference>
<accession>A0ABV7ESX5</accession>
<reference evidence="12" key="1">
    <citation type="journal article" date="2019" name="Int. J. Syst. Evol. Microbiol.">
        <title>The Global Catalogue of Microorganisms (GCM) 10K type strain sequencing project: providing services to taxonomists for standard genome sequencing and annotation.</title>
        <authorList>
            <consortium name="The Broad Institute Genomics Platform"/>
            <consortium name="The Broad Institute Genome Sequencing Center for Infectious Disease"/>
            <person name="Wu L."/>
            <person name="Ma J."/>
        </authorList>
    </citation>
    <scope>NUCLEOTIDE SEQUENCE [LARGE SCALE GENOMIC DNA]</scope>
    <source>
        <strain evidence="12">KCTC 52640</strain>
    </source>
</reference>
<dbReference type="InterPro" id="IPR014016">
    <property type="entry name" value="UvrD-like_ATP-bd"/>
</dbReference>
<evidence type="ECO:0000259" key="10">
    <source>
        <dbReference type="PROSITE" id="PS51198"/>
    </source>
</evidence>
<evidence type="ECO:0000313" key="12">
    <source>
        <dbReference type="Proteomes" id="UP001595462"/>
    </source>
</evidence>
<sequence>MQFRIADTFTASLQKLDGQSQKATKTTAFDLQINQSHPGLKFHRIERAKDENFWSVRVSRDVRLIVHKTASSLLLCYVDHHDKAYAWAERRKIETHPRTGAAQIVEVRETVEEVTIPTYVEANESLAAHVPLFAAVADEALLDYGIPADWLSGVREVRDEDDLFDLADHLPGEAAEALLELAVGGTPAPRAKVNLDDPFDHPDAQRRFRAIEGRDELQTALDYPWDKWTIFLHPTQRGLVSRNFNGPARVAGSAGTGKTIVALHRAVHLARENESARLLLTTFSETLANALRQKLTRLIAHQPELAERVDVRAIDQLALELQTRHGHQSSLADTKTVNRILQQSASELGIEEFSSAFLASEWRDVVDAWQLDTWDSYRSIHRLGRKTRLPEARREKLWQIFERTRKKLVSDQLATMPMIYHQLCNTLQQRNHPVYDYVVVDEAQDLSVPQLQFLAAAVDENNSNALFFSGDLGQRIFQTPFSWKKLGVDIRGRSNTLHINYRTSHQIRHSADQLLDPSITDVDGNAEHRSATVSLFEGPPPTVQICENESEEIDLVARWLTQQKKTTGEAHELAVIVRSSKELPRARRAIESAGLESQELNASTKTKPDAVALATMHFAKGLEFRAVVVMACDEDAIPSQTRLAAVAEAADLAEIYNTERHLLYVACTRARDHLLITAVDPASEFLDDLG</sequence>
<protein>
    <recommendedName>
        <fullName evidence="7">DNA 3'-5' helicase</fullName>
        <ecNumber evidence="7">5.6.2.4</ecNumber>
    </recommendedName>
</protein>
<keyword evidence="12" id="KW-1185">Reference proteome</keyword>
<keyword evidence="1 9" id="KW-0547">Nucleotide-binding</keyword>
<keyword evidence="11" id="KW-0269">Exonuclease</keyword>
<dbReference type="RefSeq" id="WP_380690650.1">
    <property type="nucleotide sequence ID" value="NZ_JBHRSS010000006.1"/>
</dbReference>
<keyword evidence="4 9" id="KW-0067">ATP-binding</keyword>
<dbReference type="EMBL" id="JBHRSS010000006">
    <property type="protein sequence ID" value="MFC3105006.1"/>
    <property type="molecule type" value="Genomic_DNA"/>
</dbReference>
<keyword evidence="5" id="KW-0413">Isomerase</keyword>
<dbReference type="SUPFAM" id="SSF52540">
    <property type="entry name" value="P-loop containing nucleoside triphosphate hydrolases"/>
    <property type="match status" value="1"/>
</dbReference>
<evidence type="ECO:0000256" key="3">
    <source>
        <dbReference type="ARBA" id="ARBA00022806"/>
    </source>
</evidence>
<dbReference type="Gene3D" id="3.40.50.300">
    <property type="entry name" value="P-loop containing nucleotide triphosphate hydrolases"/>
    <property type="match status" value="2"/>
</dbReference>
<dbReference type="SUPFAM" id="SSF143011">
    <property type="entry name" value="RelE-like"/>
    <property type="match status" value="1"/>
</dbReference>
<evidence type="ECO:0000313" key="11">
    <source>
        <dbReference type="EMBL" id="MFC3105006.1"/>
    </source>
</evidence>
<evidence type="ECO:0000256" key="7">
    <source>
        <dbReference type="ARBA" id="ARBA00034808"/>
    </source>
</evidence>
<feature type="domain" description="UvrD-like helicase ATP-binding" evidence="10">
    <location>
        <begin position="231"/>
        <end position="531"/>
    </location>
</feature>
<proteinExistence type="predicted"/>
<dbReference type="PROSITE" id="PS51198">
    <property type="entry name" value="UVRD_HELICASE_ATP_BIND"/>
    <property type="match status" value="1"/>
</dbReference>
<evidence type="ECO:0000256" key="4">
    <source>
        <dbReference type="ARBA" id="ARBA00022840"/>
    </source>
</evidence>
<dbReference type="InterPro" id="IPR014017">
    <property type="entry name" value="DNA_helicase_UvrD-like_C"/>
</dbReference>
<dbReference type="EC" id="5.6.2.4" evidence="7"/>
<comment type="caution">
    <text evidence="11">The sequence shown here is derived from an EMBL/GenBank/DDBJ whole genome shotgun (WGS) entry which is preliminary data.</text>
</comment>
<keyword evidence="11" id="KW-0540">Nuclease</keyword>
<dbReference type="GO" id="GO:0004527">
    <property type="term" value="F:exonuclease activity"/>
    <property type="evidence" value="ECO:0007669"/>
    <property type="project" value="UniProtKB-KW"/>
</dbReference>
<evidence type="ECO:0000256" key="2">
    <source>
        <dbReference type="ARBA" id="ARBA00022801"/>
    </source>
</evidence>
<evidence type="ECO:0000256" key="8">
    <source>
        <dbReference type="ARBA" id="ARBA00048988"/>
    </source>
</evidence>
<evidence type="ECO:0000256" key="9">
    <source>
        <dbReference type="PROSITE-ProRule" id="PRU00560"/>
    </source>
</evidence>
<keyword evidence="2 9" id="KW-0378">Hydrolase</keyword>
<dbReference type="PANTHER" id="PTHR11070">
    <property type="entry name" value="UVRD / RECB / PCRA DNA HELICASE FAMILY MEMBER"/>
    <property type="match status" value="1"/>
</dbReference>
<evidence type="ECO:0000256" key="5">
    <source>
        <dbReference type="ARBA" id="ARBA00023235"/>
    </source>
</evidence>
<dbReference type="InterPro" id="IPR000212">
    <property type="entry name" value="DNA_helicase_UvrD/REP"/>
</dbReference>
<keyword evidence="3 9" id="KW-0347">Helicase</keyword>
<dbReference type="InterPro" id="IPR035093">
    <property type="entry name" value="RelE/ParE_toxin_dom_sf"/>
</dbReference>
<evidence type="ECO:0000256" key="6">
    <source>
        <dbReference type="ARBA" id="ARBA00034617"/>
    </source>
</evidence>
<comment type="catalytic activity">
    <reaction evidence="6">
        <text>Couples ATP hydrolysis with the unwinding of duplex DNA by translocating in the 3'-5' direction.</text>
        <dbReference type="EC" id="5.6.2.4"/>
    </reaction>
</comment>
<gene>
    <name evidence="11" type="ORF">ACFOSU_14080</name>
</gene>
<comment type="catalytic activity">
    <reaction evidence="8">
        <text>ATP + H2O = ADP + phosphate + H(+)</text>
        <dbReference type="Rhea" id="RHEA:13065"/>
        <dbReference type="ChEBI" id="CHEBI:15377"/>
        <dbReference type="ChEBI" id="CHEBI:15378"/>
        <dbReference type="ChEBI" id="CHEBI:30616"/>
        <dbReference type="ChEBI" id="CHEBI:43474"/>
        <dbReference type="ChEBI" id="CHEBI:456216"/>
        <dbReference type="EC" id="5.6.2.4"/>
    </reaction>
</comment>
<dbReference type="Proteomes" id="UP001595462">
    <property type="component" value="Unassembled WGS sequence"/>
</dbReference>
<evidence type="ECO:0000256" key="1">
    <source>
        <dbReference type="ARBA" id="ARBA00022741"/>
    </source>
</evidence>
<organism evidence="11 12">
    <name type="scientific">Salinisphaera aquimarina</name>
    <dbReference type="NCBI Taxonomy" id="2094031"/>
    <lineage>
        <taxon>Bacteria</taxon>
        <taxon>Pseudomonadati</taxon>
        <taxon>Pseudomonadota</taxon>
        <taxon>Gammaproteobacteria</taxon>
        <taxon>Salinisphaerales</taxon>
        <taxon>Salinisphaeraceae</taxon>
        <taxon>Salinisphaera</taxon>
    </lineage>
</organism>